<feature type="transmembrane region" description="Helical" evidence="1">
    <location>
        <begin position="124"/>
        <end position="140"/>
    </location>
</feature>
<keyword evidence="1" id="KW-1133">Transmembrane helix</keyword>
<protein>
    <submittedName>
        <fullName evidence="3">Sensor histidine kinase</fullName>
        <ecNumber evidence="3">2.7.13.3</ecNumber>
    </submittedName>
</protein>
<keyword evidence="4" id="KW-1185">Reference proteome</keyword>
<organism evidence="3 4">
    <name type="scientific">Pedobacter helvus</name>
    <dbReference type="NCBI Taxonomy" id="2563444"/>
    <lineage>
        <taxon>Bacteria</taxon>
        <taxon>Pseudomonadati</taxon>
        <taxon>Bacteroidota</taxon>
        <taxon>Sphingobacteriia</taxon>
        <taxon>Sphingobacteriales</taxon>
        <taxon>Sphingobacteriaceae</taxon>
        <taxon>Pedobacter</taxon>
    </lineage>
</organism>
<sequence length="340" mass="38975">MKFLKTLQHHRYFLAFIFLFAYAQSIQGRILVRQTVNFYTFTPEGAIATFIESCVVFLIIIYLFKNFQKNNALSLVWVVKVFTLSLLLYLFVANVFSAIVALIFNTWDRNFIYEVILNNNIGNVLDVCIYGGFFIAYIFYQRNKKDAERLLNYNNALADSKIAQLKAQLNPHFLFNNLNALDQLIEEDKSKASDFLNDFAELYRYVLEVSSKQLVPLEEELNFAKSYFRIMQHKFGNGYELAIIAPTTVDGFVAPLTLQLLIENAIEHNLGTESNPLNIQIEIVEKLTVKNNLSPKKSKKIGGGRALENLREQYVLLSNQSLLIEQTETTFTVSLPLISG</sequence>
<feature type="domain" description="Signal transduction histidine kinase internal region" evidence="2">
    <location>
        <begin position="161"/>
        <end position="237"/>
    </location>
</feature>
<keyword evidence="3" id="KW-0808">Transferase</keyword>
<evidence type="ECO:0000313" key="3">
    <source>
        <dbReference type="EMBL" id="MFN0291267.1"/>
    </source>
</evidence>
<keyword evidence="3" id="KW-0418">Kinase</keyword>
<keyword evidence="1" id="KW-0472">Membrane</keyword>
<dbReference type="Pfam" id="PF06580">
    <property type="entry name" value="His_kinase"/>
    <property type="match status" value="1"/>
</dbReference>
<accession>A0ABW9JK22</accession>
<dbReference type="GO" id="GO:0004673">
    <property type="term" value="F:protein histidine kinase activity"/>
    <property type="evidence" value="ECO:0007669"/>
    <property type="project" value="UniProtKB-EC"/>
</dbReference>
<proteinExistence type="predicted"/>
<dbReference type="InterPro" id="IPR050640">
    <property type="entry name" value="Bact_2-comp_sensor_kinase"/>
</dbReference>
<evidence type="ECO:0000256" key="1">
    <source>
        <dbReference type="SAM" id="Phobius"/>
    </source>
</evidence>
<dbReference type="EC" id="2.7.13.3" evidence="3"/>
<feature type="transmembrane region" description="Helical" evidence="1">
    <location>
        <begin position="12"/>
        <end position="32"/>
    </location>
</feature>
<feature type="transmembrane region" description="Helical" evidence="1">
    <location>
        <begin position="76"/>
        <end position="104"/>
    </location>
</feature>
<evidence type="ECO:0000313" key="4">
    <source>
        <dbReference type="Proteomes" id="UP001517367"/>
    </source>
</evidence>
<dbReference type="PANTHER" id="PTHR34220:SF7">
    <property type="entry name" value="SENSOR HISTIDINE KINASE YPDA"/>
    <property type="match status" value="1"/>
</dbReference>
<feature type="transmembrane region" description="Helical" evidence="1">
    <location>
        <begin position="44"/>
        <end position="64"/>
    </location>
</feature>
<dbReference type="InterPro" id="IPR010559">
    <property type="entry name" value="Sig_transdc_His_kin_internal"/>
</dbReference>
<dbReference type="EMBL" id="SRMP02000011">
    <property type="protein sequence ID" value="MFN0291267.1"/>
    <property type="molecule type" value="Genomic_DNA"/>
</dbReference>
<dbReference type="PANTHER" id="PTHR34220">
    <property type="entry name" value="SENSOR HISTIDINE KINASE YPDA"/>
    <property type="match status" value="1"/>
</dbReference>
<reference evidence="3 4" key="1">
    <citation type="submission" date="2024-12" db="EMBL/GenBank/DDBJ databases">
        <authorList>
            <person name="Hu S."/>
        </authorList>
    </citation>
    <scope>NUCLEOTIDE SEQUENCE [LARGE SCALE GENOMIC DNA]</scope>
    <source>
        <strain evidence="3 4">P-25</strain>
    </source>
</reference>
<name>A0ABW9JK22_9SPHI</name>
<dbReference type="Proteomes" id="UP001517367">
    <property type="component" value="Unassembled WGS sequence"/>
</dbReference>
<keyword evidence="1" id="KW-0812">Transmembrane</keyword>
<comment type="caution">
    <text evidence="3">The sequence shown here is derived from an EMBL/GenBank/DDBJ whole genome shotgun (WGS) entry which is preliminary data.</text>
</comment>
<evidence type="ECO:0000259" key="2">
    <source>
        <dbReference type="Pfam" id="PF06580"/>
    </source>
</evidence>
<gene>
    <name evidence="3" type="ORF">E5L68_007675</name>
</gene>
<dbReference type="RefSeq" id="WP_138730477.1">
    <property type="nucleotide sequence ID" value="NZ_SRMP02000011.1"/>
</dbReference>